<dbReference type="InterPro" id="IPR025667">
    <property type="entry name" value="SprB_repeat"/>
</dbReference>
<dbReference type="Gene3D" id="2.60.40.740">
    <property type="match status" value="3"/>
</dbReference>
<accession>A0A3S8R8D6</accession>
<dbReference type="RefSeq" id="WP_125067772.1">
    <property type="nucleotide sequence ID" value="NZ_CP032548.1"/>
</dbReference>
<dbReference type="Pfam" id="PF13573">
    <property type="entry name" value="SprB"/>
    <property type="match status" value="12"/>
</dbReference>
<evidence type="ECO:0000256" key="1">
    <source>
        <dbReference type="SAM" id="SignalP"/>
    </source>
</evidence>
<proteinExistence type="predicted"/>
<evidence type="ECO:0008006" key="4">
    <source>
        <dbReference type="Google" id="ProtNLM"/>
    </source>
</evidence>
<name>A0A3S8R8D6_9FLAO</name>
<organism evidence="2 3">
    <name type="scientific">Tenacibaculum singaporense</name>
    <dbReference type="NCBI Taxonomy" id="2358479"/>
    <lineage>
        <taxon>Bacteria</taxon>
        <taxon>Pseudomonadati</taxon>
        <taxon>Bacteroidota</taxon>
        <taxon>Flavobacteriia</taxon>
        <taxon>Flavobacteriales</taxon>
        <taxon>Flavobacteriaceae</taxon>
        <taxon>Tenacibaculum</taxon>
    </lineage>
</organism>
<feature type="chain" id="PRO_5019029192" description="Por secretion system C-terminal sorting domain-containing protein" evidence="1">
    <location>
        <begin position="31"/>
        <end position="1656"/>
    </location>
</feature>
<protein>
    <recommendedName>
        <fullName evidence="4">Por secretion system C-terminal sorting domain-containing protein</fullName>
    </recommendedName>
</protein>
<dbReference type="KEGG" id="tsig:D6T69_11005"/>
<dbReference type="Gene3D" id="2.60.40.10">
    <property type="entry name" value="Immunoglobulins"/>
    <property type="match status" value="2"/>
</dbReference>
<evidence type="ECO:0000313" key="2">
    <source>
        <dbReference type="EMBL" id="AZJ36022.1"/>
    </source>
</evidence>
<dbReference type="EMBL" id="CP032548">
    <property type="protein sequence ID" value="AZJ36022.1"/>
    <property type="molecule type" value="Genomic_DNA"/>
</dbReference>
<keyword evidence="3" id="KW-1185">Reference proteome</keyword>
<reference evidence="2 3" key="1">
    <citation type="submission" date="2018-09" db="EMBL/GenBank/DDBJ databases">
        <title>Insights into the microbiota of Asian seabass (Lates calcarifer) with tenacibaculosis symptoms and description of sp. nov. Tenacibaculum singaporense.</title>
        <authorList>
            <person name="Miyake S."/>
            <person name="Soh M."/>
            <person name="Azman M.N."/>
            <person name="Ngoh S.Y."/>
            <person name="Orban L."/>
        </authorList>
    </citation>
    <scope>NUCLEOTIDE SEQUENCE [LARGE SCALE GENOMIC DNA]</scope>
    <source>
        <strain evidence="2 3">DSM 106434</strain>
    </source>
</reference>
<evidence type="ECO:0000313" key="3">
    <source>
        <dbReference type="Proteomes" id="UP000274593"/>
    </source>
</evidence>
<dbReference type="Proteomes" id="UP000274593">
    <property type="component" value="Chromosome"/>
</dbReference>
<sequence>MKKNSLLNIVKVKKLLVLAVFLLLGINSWAQEPDDKFLEVTIGGPTAEFKLTFTKTGEIEHNNATTGVLNIKAEGGTSPYKYFLYKTGSLTPVRTGTITSSGDSAEESNLSYGTYYVDVYDAKYSGTPPASTFDSGNCNSKRSGNEILENPPVLEVDASVNSIINCKGETGSIKVNVKGGKEPSSGNYTIELFKDGSATALQSTFLVYNANTFQELVFKDLYVGDYTVKVTDKYIDISESEFLFEPSLALQLPEANISSTPVKCFGGNDGTITVTPVGGTPPYKVRLDGNLLTSEFNTSKKINNLSAKAYTIQIEDKNGCKTLVTTQKVIQPATGISIQKDNDGNPTSNGASNGFINISVSGGTAPYSYRWFKDGSTTEFATTKDVSNIGAGTYSVIVTDTNGCDNQTPFSVILTEPAELKIDTEITNVLCFGDLTGSIDANVSGGASSTYIYKWYKKNGASWVPISGTASIINNLPAGEYRVYVTVVYSGNVVEDGYSKSIIISQPMAALSVTETIQDVSCKGGNDGAITLIIEGGTPGTQGYQYHWSNGAITRDLSGLSIGSYTVTVTDANDCTLEKTYAITEPSESLSVSYVSHQEPLAFGSEDGSINISTSGGTLPYSYQWFNEAGSVVGTLQNISNIGDGNYRVVVTDAKGCTDELYQTLTQPDKLIGTINIPDDGELYCNGDTDGKLEVAVTGGISPYTYHWYEVGSSGGKVFISGATNNTIGSLPAGDYGVEITDSNGIKSYSEGTVVNPTKVEISNVIVNHVACYGDSTGNIDVDVIGGTDTYIYKWYKVGNSTVIGTEKGILNLSAGEYKVVITDTNNCPNPPIERIIIINQPTAPLTIVTDSQKNLTGFETANGEINIEEASGGTAPYAYELRVKGNTTVISNLSNPTGLDAATYVMAILDANNCSVEKEFTLIQPNKLELNLAITKPIACHGGTGTIGSTVIGGYVLSGEDYNYQWYNSSDLTKVIGTEASLTALAGTYRLVVTDSNGNTTYKEQELTENPPLVITFTKTEVTCYNGNDGSIDISVTGGTGVYTYEWSNGDKTEDVNTLTEGVYTVAVKDENGCELKETISITQPDVYRVLVTTFEEPSGAGLSDGSISVQIEGGVTPFTYEWKDQATNSISNTTSINNVPTGKYYLTVVDAKGCELNEVYNLDEPDPLIVAIEQVETIKCNGDISAVLKAVATGGVGGNSYVWFNAVTGNSVGNSQVIYNLPTGRYFVKVTDLKGIEDTSEVFTVVQPEVLEVAGDVSNVTCSGNNDGVISLNVEGGTSPYSYSWSSGQTTAEITDVAAGSYFVLVTDANDCQTTGSFTVEKASSLTITETVKDVICYNSCTGEIDLNIEGGIAPYSVTWNTGQKGSNVTGLCAGTYIVTVTDQKGCQATKEILVKNAEELIFDVVPSEVTLCYGETIEYDVTMVGTSEYEWTSTNGFTSNESVVLLSEEGIYTLTITTKDGCKVSKEIIIHKSNVEIDAQLILTSQAFVGEDIVLINVSNPISEKVEWNIPSNVTIVQKTDEGLVLRFPAPGNYDISLISNEGNCKKVATKTVNVLKARDLTDIGETKNPFVKEFVVYSNPNKGKFTVDVELEKESEISLRLFSLGANSVVADKLLKGQKKYEVLYDMNVSAGVYVLLLETPKAKRIQKVIVE</sequence>
<keyword evidence="1" id="KW-0732">Signal</keyword>
<gene>
    <name evidence="2" type="ORF">D6T69_11005</name>
</gene>
<feature type="signal peptide" evidence="1">
    <location>
        <begin position="1"/>
        <end position="30"/>
    </location>
</feature>
<dbReference type="InterPro" id="IPR013783">
    <property type="entry name" value="Ig-like_fold"/>
</dbReference>